<dbReference type="EMBL" id="WSZM01000014">
    <property type="protein sequence ID" value="KAF4046783.1"/>
    <property type="molecule type" value="Genomic_DNA"/>
</dbReference>
<reference evidence="1" key="1">
    <citation type="submission" date="2020-04" db="EMBL/GenBank/DDBJ databases">
        <title>Hybrid Assembly of Korean Phytophthora infestans isolates.</title>
        <authorList>
            <person name="Prokchorchik M."/>
            <person name="Lee Y."/>
            <person name="Seo J."/>
            <person name="Cho J.-H."/>
            <person name="Park Y.-E."/>
            <person name="Jang D.-C."/>
            <person name="Im J.-S."/>
            <person name="Choi J.-G."/>
            <person name="Park H.-J."/>
            <person name="Lee G.-B."/>
            <person name="Lee Y.-G."/>
            <person name="Hong S.-Y."/>
            <person name="Cho K."/>
            <person name="Sohn K.H."/>
        </authorList>
    </citation>
    <scope>NUCLEOTIDE SEQUENCE</scope>
    <source>
        <strain evidence="1">KR_1_A1</strain>
    </source>
</reference>
<gene>
    <name evidence="1" type="ORF">GN244_ATG00783</name>
</gene>
<sequence>MALTYCSLEEELDYFLRELKAVYATIDRQQKRLSAPCRTKSIMYTGYLCMRTAGNWVIYPTDARIEDVSQQNQFIMLTAYFELCDGDSPESDMARDLLYHEMPVHFVWGGAFGLRYR</sequence>
<organism evidence="1 2">
    <name type="scientific">Phytophthora infestans</name>
    <name type="common">Potato late blight agent</name>
    <name type="synonym">Botrytis infestans</name>
    <dbReference type="NCBI Taxonomy" id="4787"/>
    <lineage>
        <taxon>Eukaryota</taxon>
        <taxon>Sar</taxon>
        <taxon>Stramenopiles</taxon>
        <taxon>Oomycota</taxon>
        <taxon>Peronosporomycetes</taxon>
        <taxon>Peronosporales</taxon>
        <taxon>Peronosporaceae</taxon>
        <taxon>Phytophthora</taxon>
    </lineage>
</organism>
<evidence type="ECO:0000313" key="1">
    <source>
        <dbReference type="EMBL" id="KAF4046783.1"/>
    </source>
</evidence>
<name>A0A833T4I9_PHYIN</name>
<accession>A0A833T4I9</accession>
<proteinExistence type="predicted"/>
<dbReference type="Proteomes" id="UP000602510">
    <property type="component" value="Unassembled WGS sequence"/>
</dbReference>
<keyword evidence="2" id="KW-1185">Reference proteome</keyword>
<dbReference type="AlphaFoldDB" id="A0A833T4I9"/>
<comment type="caution">
    <text evidence="1">The sequence shown here is derived from an EMBL/GenBank/DDBJ whole genome shotgun (WGS) entry which is preliminary data.</text>
</comment>
<protein>
    <submittedName>
        <fullName evidence="1">Uncharacterized protein</fullName>
    </submittedName>
</protein>
<evidence type="ECO:0000313" key="2">
    <source>
        <dbReference type="Proteomes" id="UP000602510"/>
    </source>
</evidence>